<name>A0AA35CJI5_9FIRM</name>
<keyword evidence="3" id="KW-0554">One-carbon metabolism</keyword>
<dbReference type="Gene3D" id="3.30.70.520">
    <property type="match status" value="2"/>
</dbReference>
<evidence type="ECO:0000256" key="3">
    <source>
        <dbReference type="HAMAP-Rule" id="MF_00579"/>
    </source>
</evidence>
<dbReference type="InterPro" id="IPR023447">
    <property type="entry name" value="ForMFR_H4MPT_ForTrfase_fd-like"/>
</dbReference>
<feature type="domain" description="Formylmethanofuran: tetrahydromethanopterin formyltransferase Ftr N-terminal" evidence="4">
    <location>
        <begin position="1"/>
        <end position="159"/>
    </location>
</feature>
<evidence type="ECO:0000259" key="4">
    <source>
        <dbReference type="Pfam" id="PF01913"/>
    </source>
</evidence>
<comment type="catalytic activity">
    <reaction evidence="3">
        <text>N-formylmethanofuran + 5,6,7,8-tetrahydromethanopterin + H(+) = N(5)-formyl-5,6,7,8-tetrahydromethanopterin + methanofuran</text>
        <dbReference type="Rhea" id="RHEA:18061"/>
        <dbReference type="ChEBI" id="CHEBI:15378"/>
        <dbReference type="ChEBI" id="CHEBI:57727"/>
        <dbReference type="ChEBI" id="CHEBI:58018"/>
        <dbReference type="ChEBI" id="CHEBI:58103"/>
        <dbReference type="ChEBI" id="CHEBI:58151"/>
        <dbReference type="EC" id="2.3.1.101"/>
    </reaction>
</comment>
<dbReference type="EMBL" id="AP025628">
    <property type="protein sequence ID" value="BDG60464.1"/>
    <property type="molecule type" value="Genomic_DNA"/>
</dbReference>
<organism evidence="6 7">
    <name type="scientific">Caldinitratiruptor microaerophilus</name>
    <dbReference type="NCBI Taxonomy" id="671077"/>
    <lineage>
        <taxon>Bacteria</taxon>
        <taxon>Bacillati</taxon>
        <taxon>Bacillota</taxon>
        <taxon>Clostridia</taxon>
        <taxon>Eubacteriales</taxon>
        <taxon>Symbiobacteriaceae</taxon>
        <taxon>Caldinitratiruptor</taxon>
    </lineage>
</organism>
<dbReference type="KEGG" id="cmic:caldi_15540"/>
<dbReference type="Pfam" id="PF01913">
    <property type="entry name" value="FTR"/>
    <property type="match status" value="1"/>
</dbReference>
<comment type="subcellular location">
    <subcellularLocation>
        <location evidence="3">Cytoplasm</location>
    </subcellularLocation>
</comment>
<dbReference type="GO" id="GO:0046294">
    <property type="term" value="P:formaldehyde catabolic process"/>
    <property type="evidence" value="ECO:0007669"/>
    <property type="project" value="UniProtKB-UniRule"/>
</dbReference>
<dbReference type="RefSeq" id="WP_264844486.1">
    <property type="nucleotide sequence ID" value="NZ_AP025628.1"/>
</dbReference>
<dbReference type="Pfam" id="PF02741">
    <property type="entry name" value="FTR_C"/>
    <property type="match status" value="1"/>
</dbReference>
<keyword evidence="7" id="KW-1185">Reference proteome</keyword>
<evidence type="ECO:0000313" key="6">
    <source>
        <dbReference type="EMBL" id="BDG60464.1"/>
    </source>
</evidence>
<reference evidence="6" key="1">
    <citation type="submission" date="2022-03" db="EMBL/GenBank/DDBJ databases">
        <title>Complete genome sequence of Caldinitratiruptor microaerophilus.</title>
        <authorList>
            <person name="Mukaiyama R."/>
            <person name="Nishiyama T."/>
            <person name="Ueda K."/>
        </authorList>
    </citation>
    <scope>NUCLEOTIDE SEQUENCE</scope>
    <source>
        <strain evidence="6">JCM 16183</strain>
    </source>
</reference>
<comment type="subunit">
    <text evidence="3">Homotetramer.</text>
</comment>
<dbReference type="HAMAP" id="MF_00579">
    <property type="entry name" value="FTR"/>
    <property type="match status" value="1"/>
</dbReference>
<dbReference type="NCBIfam" id="TIGR03119">
    <property type="entry name" value="one_C_fhcD"/>
    <property type="match status" value="1"/>
</dbReference>
<dbReference type="NCBIfam" id="NF002554">
    <property type="entry name" value="PRK02114.1"/>
    <property type="match status" value="1"/>
</dbReference>
<evidence type="ECO:0000256" key="1">
    <source>
        <dbReference type="ARBA" id="ARBA00006770"/>
    </source>
</evidence>
<dbReference type="PIRSF" id="PIRSF006414">
    <property type="entry name" value="Ftr_formyl_trnsf"/>
    <property type="match status" value="1"/>
</dbReference>
<dbReference type="SUPFAM" id="SSF55112">
    <property type="entry name" value="Formylmethanofuran:tetrahydromethanopterin formyltransferase"/>
    <property type="match status" value="2"/>
</dbReference>
<keyword evidence="2 3" id="KW-0808">Transferase</keyword>
<evidence type="ECO:0000259" key="5">
    <source>
        <dbReference type="Pfam" id="PF02741"/>
    </source>
</evidence>
<proteinExistence type="inferred from homology"/>
<dbReference type="EC" id="2.3.1.101" evidence="3"/>
<comment type="similarity">
    <text evidence="1 3">Belongs to the FTR family.</text>
</comment>
<comment type="pathway">
    <text evidence="3">One-carbon metabolism; formaldehyde degradation; formate from formaldehyde (H(4)MPT route): step 4/5.</text>
</comment>
<accession>A0AA35CJI5</accession>
<gene>
    <name evidence="3" type="primary">ffsA</name>
    <name evidence="6" type="ORF">caldi_15540</name>
</gene>
<feature type="domain" description="Formylmethanofuran: tetrahydromethanopterin formyltransferase Ftr C-terminal" evidence="5">
    <location>
        <begin position="162"/>
        <end position="308"/>
    </location>
</feature>
<keyword evidence="3" id="KW-0012">Acyltransferase</keyword>
<dbReference type="Proteomes" id="UP001163687">
    <property type="component" value="Chromosome"/>
</dbReference>
<dbReference type="InterPro" id="IPR014053">
    <property type="entry name" value="ForMFR_H4MPT_ForTrfase"/>
</dbReference>
<comment type="function">
    <text evidence="3">Catalyzes the transfer of a formyl group from 5-formyl tetrahydromethanopterin (5-formyl-H(4)MPT) to methanofuran (MFR) to produce formylmethanofuran (formyl-MFR) and tetrahydromethanopterin (H(4)MPT).</text>
</comment>
<keyword evidence="3" id="KW-0963">Cytoplasm</keyword>
<protein>
    <recommendedName>
        <fullName evidence="3">Formylmethanofuran--tetrahydromethanopterin formyltransferase</fullName>
        <shortName evidence="3">Ftr</shortName>
        <ecNumber evidence="3">2.3.1.101</ecNumber>
    </recommendedName>
    <alternativeName>
        <fullName evidence="3">H4MPT formyltransferase</fullName>
    </alternativeName>
</protein>
<dbReference type="InterPro" id="IPR002770">
    <property type="entry name" value="ForMFR_H4MPT_ForTrfase_C"/>
</dbReference>
<dbReference type="GO" id="GO:0005737">
    <property type="term" value="C:cytoplasm"/>
    <property type="evidence" value="ECO:0007669"/>
    <property type="project" value="UniProtKB-SubCell"/>
</dbReference>
<dbReference type="GO" id="GO:0006730">
    <property type="term" value="P:one-carbon metabolic process"/>
    <property type="evidence" value="ECO:0007669"/>
    <property type="project" value="UniProtKB-UniRule"/>
</dbReference>
<dbReference type="GO" id="GO:0030270">
    <property type="term" value="F:formylmethanofuran-tetrahydromethanopterin N-formyltransferase activity"/>
    <property type="evidence" value="ECO:0007669"/>
    <property type="project" value="UniProtKB-UniRule"/>
</dbReference>
<dbReference type="AlphaFoldDB" id="A0AA35CJI5"/>
<evidence type="ECO:0000256" key="2">
    <source>
        <dbReference type="ARBA" id="ARBA00022679"/>
    </source>
</evidence>
<evidence type="ECO:0000313" key="7">
    <source>
        <dbReference type="Proteomes" id="UP001163687"/>
    </source>
</evidence>
<dbReference type="InterPro" id="IPR022667">
    <property type="entry name" value="ForMFR_H4MPT_ForTrfase_N"/>
</dbReference>
<sequence length="317" mass="32710">MQLEGVTVEDTFAEAFPMWAARLVVTARDLEWAMTAARVATGMATSVIGCGAEAGVEGPVEETPDGRPGVSFLVFAPTREALARELVRRVGQAIMTCPTTACFDGLAGDGEAARDGPAADAGGAAGSSRVPLGRALRLFGDGYQSAKQLGGRRYNRIPVMDGEFLVEDAVRAVPAVGGGNFLVLGADEGAALEAAAAAVRAIREQVPGVILPFPGGIVRAGSKVGSRYRHVPASTNHRFCPTLRARVEDTALPEGVGAVYEVVVDGLTLEAVTAAVRVGVRAACRPGVLRITAGNYGGKLGPYRIDLRAAVAGEVPC</sequence>